<comment type="caution">
    <text evidence="7">The sequence shown here is derived from an EMBL/GenBank/DDBJ whole genome shotgun (WGS) entry which is preliminary data.</text>
</comment>
<keyword evidence="8" id="KW-1185">Reference proteome</keyword>
<dbReference type="CDD" id="cd06171">
    <property type="entry name" value="Sigma70_r4"/>
    <property type="match status" value="1"/>
</dbReference>
<evidence type="ECO:0000313" key="8">
    <source>
        <dbReference type="Proteomes" id="UP000321436"/>
    </source>
</evidence>
<name>A0A512RS54_9BACT</name>
<feature type="domain" description="RNA polymerase sigma factor 70 region 4 type 2" evidence="6">
    <location>
        <begin position="105"/>
        <end position="154"/>
    </location>
</feature>
<evidence type="ECO:0000259" key="6">
    <source>
        <dbReference type="Pfam" id="PF08281"/>
    </source>
</evidence>
<dbReference type="RefSeq" id="WP_146867148.1">
    <property type="nucleotide sequence ID" value="NZ_BKAU01000007.1"/>
</dbReference>
<feature type="domain" description="RNA polymerase sigma-70 region 2" evidence="5">
    <location>
        <begin position="24"/>
        <end position="74"/>
    </location>
</feature>
<dbReference type="SUPFAM" id="SSF88946">
    <property type="entry name" value="Sigma2 domain of RNA polymerase sigma factors"/>
    <property type="match status" value="1"/>
</dbReference>
<dbReference type="InterPro" id="IPR039425">
    <property type="entry name" value="RNA_pol_sigma-70-like"/>
</dbReference>
<evidence type="ECO:0000256" key="1">
    <source>
        <dbReference type="ARBA" id="ARBA00010641"/>
    </source>
</evidence>
<accession>A0A512RS54</accession>
<evidence type="ECO:0000256" key="2">
    <source>
        <dbReference type="ARBA" id="ARBA00023015"/>
    </source>
</evidence>
<keyword evidence="4" id="KW-0804">Transcription</keyword>
<proteinExistence type="inferred from homology"/>
<keyword evidence="2" id="KW-0805">Transcription regulation</keyword>
<keyword evidence="3" id="KW-0731">Sigma factor</keyword>
<dbReference type="InterPro" id="IPR036388">
    <property type="entry name" value="WH-like_DNA-bd_sf"/>
</dbReference>
<dbReference type="GO" id="GO:0003677">
    <property type="term" value="F:DNA binding"/>
    <property type="evidence" value="ECO:0007669"/>
    <property type="project" value="InterPro"/>
</dbReference>
<dbReference type="Pfam" id="PF08281">
    <property type="entry name" value="Sigma70_r4_2"/>
    <property type="match status" value="1"/>
</dbReference>
<evidence type="ECO:0000259" key="5">
    <source>
        <dbReference type="Pfam" id="PF04542"/>
    </source>
</evidence>
<dbReference type="SUPFAM" id="SSF88659">
    <property type="entry name" value="Sigma3 and sigma4 domains of RNA polymerase sigma factors"/>
    <property type="match status" value="1"/>
</dbReference>
<dbReference type="Gene3D" id="1.10.1740.10">
    <property type="match status" value="1"/>
</dbReference>
<comment type="similarity">
    <text evidence="1">Belongs to the sigma-70 factor family. ECF subfamily.</text>
</comment>
<organism evidence="7 8">
    <name type="scientific">Chitinophaga cymbidii</name>
    <dbReference type="NCBI Taxonomy" id="1096750"/>
    <lineage>
        <taxon>Bacteria</taxon>
        <taxon>Pseudomonadati</taxon>
        <taxon>Bacteroidota</taxon>
        <taxon>Chitinophagia</taxon>
        <taxon>Chitinophagales</taxon>
        <taxon>Chitinophagaceae</taxon>
        <taxon>Chitinophaga</taxon>
    </lineage>
</organism>
<dbReference type="InterPro" id="IPR013249">
    <property type="entry name" value="RNA_pol_sigma70_r4_t2"/>
</dbReference>
<dbReference type="InterPro" id="IPR013324">
    <property type="entry name" value="RNA_pol_sigma_r3/r4-like"/>
</dbReference>
<dbReference type="GO" id="GO:0016987">
    <property type="term" value="F:sigma factor activity"/>
    <property type="evidence" value="ECO:0007669"/>
    <property type="project" value="UniProtKB-KW"/>
</dbReference>
<dbReference type="OrthoDB" id="9795666at2"/>
<dbReference type="InterPro" id="IPR014284">
    <property type="entry name" value="RNA_pol_sigma-70_dom"/>
</dbReference>
<dbReference type="Proteomes" id="UP000321436">
    <property type="component" value="Unassembled WGS sequence"/>
</dbReference>
<dbReference type="PANTHER" id="PTHR43133">
    <property type="entry name" value="RNA POLYMERASE ECF-TYPE SIGMA FACTO"/>
    <property type="match status" value="1"/>
</dbReference>
<dbReference type="InterPro" id="IPR007627">
    <property type="entry name" value="RNA_pol_sigma70_r2"/>
</dbReference>
<protein>
    <submittedName>
        <fullName evidence="7">RNA polymerase sigma factor SigZ</fullName>
    </submittedName>
</protein>
<evidence type="ECO:0000256" key="4">
    <source>
        <dbReference type="ARBA" id="ARBA00023163"/>
    </source>
</evidence>
<dbReference type="PANTHER" id="PTHR43133:SF62">
    <property type="entry name" value="RNA POLYMERASE SIGMA FACTOR SIGZ"/>
    <property type="match status" value="1"/>
</dbReference>
<gene>
    <name evidence="7" type="primary">sigZ</name>
    <name evidence="7" type="ORF">CCY01nite_47850</name>
</gene>
<dbReference type="GO" id="GO:0006352">
    <property type="term" value="P:DNA-templated transcription initiation"/>
    <property type="evidence" value="ECO:0007669"/>
    <property type="project" value="InterPro"/>
</dbReference>
<reference evidence="7 8" key="1">
    <citation type="submission" date="2019-07" db="EMBL/GenBank/DDBJ databases">
        <title>Whole genome shotgun sequence of Chitinophaga cymbidii NBRC 109752.</title>
        <authorList>
            <person name="Hosoyama A."/>
            <person name="Uohara A."/>
            <person name="Ohji S."/>
            <person name="Ichikawa N."/>
        </authorList>
    </citation>
    <scope>NUCLEOTIDE SEQUENCE [LARGE SCALE GENOMIC DNA]</scope>
    <source>
        <strain evidence="7 8">NBRC 109752</strain>
    </source>
</reference>
<dbReference type="NCBIfam" id="TIGR02937">
    <property type="entry name" value="sigma70-ECF"/>
    <property type="match status" value="1"/>
</dbReference>
<dbReference type="Pfam" id="PF04542">
    <property type="entry name" value="Sigma70_r2"/>
    <property type="match status" value="1"/>
</dbReference>
<evidence type="ECO:0000256" key="3">
    <source>
        <dbReference type="ARBA" id="ARBA00023082"/>
    </source>
</evidence>
<dbReference type="AlphaFoldDB" id="A0A512RS54"/>
<evidence type="ECO:0000313" key="7">
    <source>
        <dbReference type="EMBL" id="GEP98525.1"/>
    </source>
</evidence>
<dbReference type="InterPro" id="IPR013325">
    <property type="entry name" value="RNA_pol_sigma_r2"/>
</dbReference>
<dbReference type="EMBL" id="BKAU01000007">
    <property type="protein sequence ID" value="GEP98525.1"/>
    <property type="molecule type" value="Genomic_DNA"/>
</dbReference>
<sequence length="181" mass="20337">MQTILPILAQLEDKLEQRICSRVNHADCCEDILQDVYLKLLQRLPQVSKAENVIPYVMKMADNAVADYFRKNGKVFTGATEAEHLPAPANEPENLVARLSDSFVGQMIQTLPPIYRDALLKTEIEGMSQKQLAAELDMSYSGLKSRVQRAKEMLRAAILNCCDFEFDKYGNIVSCCGEDCT</sequence>
<dbReference type="Gene3D" id="1.10.10.10">
    <property type="entry name" value="Winged helix-like DNA-binding domain superfamily/Winged helix DNA-binding domain"/>
    <property type="match status" value="1"/>
</dbReference>